<comment type="caution">
    <text evidence="7">The sequence shown here is derived from an EMBL/GenBank/DDBJ whole genome shotgun (WGS) entry which is preliminary data.</text>
</comment>
<dbReference type="InterPro" id="IPR023772">
    <property type="entry name" value="DNA-bd_HTH_TetR-type_CS"/>
</dbReference>
<keyword evidence="3" id="KW-0804">Transcription</keyword>
<dbReference type="PROSITE" id="PS01081">
    <property type="entry name" value="HTH_TETR_1"/>
    <property type="match status" value="1"/>
</dbReference>
<name>A0AAJ1U9D7_9RHOB</name>
<dbReference type="SUPFAM" id="SSF46689">
    <property type="entry name" value="Homeodomain-like"/>
    <property type="match status" value="1"/>
</dbReference>
<dbReference type="InterPro" id="IPR036271">
    <property type="entry name" value="Tet_transcr_reg_TetR-rel_C_sf"/>
</dbReference>
<organism evidence="7 8">
    <name type="scientific">Rhodalgimonas zhirmunskyi</name>
    <dbReference type="NCBI Taxonomy" id="2964767"/>
    <lineage>
        <taxon>Bacteria</taxon>
        <taxon>Pseudomonadati</taxon>
        <taxon>Pseudomonadota</taxon>
        <taxon>Alphaproteobacteria</taxon>
        <taxon>Rhodobacterales</taxon>
        <taxon>Roseobacteraceae</taxon>
        <taxon>Rhodalgimonas</taxon>
    </lineage>
</organism>
<accession>A0AAJ1U9D7</accession>
<proteinExistence type="predicted"/>
<gene>
    <name evidence="7" type="ORF">NOI20_13840</name>
</gene>
<keyword evidence="2 4" id="KW-0238">DNA-binding</keyword>
<dbReference type="Proteomes" id="UP001227162">
    <property type="component" value="Unassembled WGS sequence"/>
</dbReference>
<evidence type="ECO:0000256" key="1">
    <source>
        <dbReference type="ARBA" id="ARBA00023015"/>
    </source>
</evidence>
<dbReference type="Pfam" id="PF22604">
    <property type="entry name" value="TetR_HI_0893_C"/>
    <property type="match status" value="1"/>
</dbReference>
<dbReference type="PROSITE" id="PS50977">
    <property type="entry name" value="HTH_TETR_2"/>
    <property type="match status" value="1"/>
</dbReference>
<dbReference type="Gene3D" id="1.10.357.10">
    <property type="entry name" value="Tetracycline Repressor, domain 2"/>
    <property type="match status" value="1"/>
</dbReference>
<feature type="domain" description="HTH tetR-type" evidence="6">
    <location>
        <begin position="27"/>
        <end position="87"/>
    </location>
</feature>
<dbReference type="GO" id="GO:0003700">
    <property type="term" value="F:DNA-binding transcription factor activity"/>
    <property type="evidence" value="ECO:0007669"/>
    <property type="project" value="TreeGrafter"/>
</dbReference>
<dbReference type="PANTHER" id="PTHR30055:SF234">
    <property type="entry name" value="HTH-TYPE TRANSCRIPTIONAL REGULATOR BETI"/>
    <property type="match status" value="1"/>
</dbReference>
<dbReference type="RefSeq" id="WP_317626820.1">
    <property type="nucleotide sequence ID" value="NZ_JANFFA010000004.1"/>
</dbReference>
<feature type="DNA-binding region" description="H-T-H motif" evidence="4">
    <location>
        <begin position="50"/>
        <end position="69"/>
    </location>
</feature>
<feature type="region of interest" description="Disordered" evidence="5">
    <location>
        <begin position="1"/>
        <end position="26"/>
    </location>
</feature>
<evidence type="ECO:0000313" key="8">
    <source>
        <dbReference type="Proteomes" id="UP001227162"/>
    </source>
</evidence>
<dbReference type="EMBL" id="JANFFA010000004">
    <property type="protein sequence ID" value="MDQ2095195.1"/>
    <property type="molecule type" value="Genomic_DNA"/>
</dbReference>
<reference evidence="7" key="1">
    <citation type="submission" date="2022-07" db="EMBL/GenBank/DDBJ databases">
        <authorList>
            <person name="Otstavnykh N."/>
            <person name="Isaeva M."/>
            <person name="Bystritskaya E."/>
        </authorList>
    </citation>
    <scope>NUCLEOTIDE SEQUENCE</scope>
    <source>
        <strain evidence="7">10Alg 79</strain>
    </source>
</reference>
<keyword evidence="8" id="KW-1185">Reference proteome</keyword>
<evidence type="ECO:0000256" key="4">
    <source>
        <dbReference type="PROSITE-ProRule" id="PRU00335"/>
    </source>
</evidence>
<evidence type="ECO:0000259" key="6">
    <source>
        <dbReference type="PROSITE" id="PS50977"/>
    </source>
</evidence>
<evidence type="ECO:0000256" key="3">
    <source>
        <dbReference type="ARBA" id="ARBA00023163"/>
    </source>
</evidence>
<evidence type="ECO:0000256" key="5">
    <source>
        <dbReference type="SAM" id="MobiDB-lite"/>
    </source>
</evidence>
<dbReference type="SUPFAM" id="SSF48498">
    <property type="entry name" value="Tetracyclin repressor-like, C-terminal domain"/>
    <property type="match status" value="1"/>
</dbReference>
<evidence type="ECO:0000256" key="2">
    <source>
        <dbReference type="ARBA" id="ARBA00023125"/>
    </source>
</evidence>
<dbReference type="GO" id="GO:0000976">
    <property type="term" value="F:transcription cis-regulatory region binding"/>
    <property type="evidence" value="ECO:0007669"/>
    <property type="project" value="TreeGrafter"/>
</dbReference>
<dbReference type="InterPro" id="IPR050109">
    <property type="entry name" value="HTH-type_TetR-like_transc_reg"/>
</dbReference>
<dbReference type="InterPro" id="IPR001647">
    <property type="entry name" value="HTH_TetR"/>
</dbReference>
<dbReference type="PANTHER" id="PTHR30055">
    <property type="entry name" value="HTH-TYPE TRANSCRIPTIONAL REGULATOR RUTR"/>
    <property type="match status" value="1"/>
</dbReference>
<dbReference type="InterPro" id="IPR009057">
    <property type="entry name" value="Homeodomain-like_sf"/>
</dbReference>
<reference evidence="7" key="2">
    <citation type="submission" date="2023-04" db="EMBL/GenBank/DDBJ databases">
        <title>'Rhodoalgimonas zhirmunskyi' gen. nov., isolated from a red alga.</title>
        <authorList>
            <person name="Nedashkovskaya O.I."/>
            <person name="Otstavnykh N.Y."/>
            <person name="Bystritskaya E.P."/>
            <person name="Balabanova L.A."/>
            <person name="Isaeva M.P."/>
        </authorList>
    </citation>
    <scope>NUCLEOTIDE SEQUENCE</scope>
    <source>
        <strain evidence="7">10Alg 79</strain>
    </source>
</reference>
<dbReference type="AlphaFoldDB" id="A0AAJ1U9D7"/>
<dbReference type="InterPro" id="IPR054422">
    <property type="entry name" value="TetR-like_HI_0893_C"/>
</dbReference>
<dbReference type="Pfam" id="PF00440">
    <property type="entry name" value="TetR_N"/>
    <property type="match status" value="1"/>
</dbReference>
<protein>
    <submittedName>
        <fullName evidence="7">TetR/AcrR family transcriptional regulator</fullName>
    </submittedName>
</protein>
<keyword evidence="1" id="KW-0805">Transcription regulation</keyword>
<evidence type="ECO:0000313" key="7">
    <source>
        <dbReference type="EMBL" id="MDQ2095195.1"/>
    </source>
</evidence>
<sequence>MTNATPDNPPALAAIKPAPRRPRASRETVRARIRAAVTQEAVSGGIGALSIASVAKRAKVSAGTIYLHFASKDDMLQQVYLEIKKDVHQQIMRAAGEPNSPQMLKRLWYALFDYVRDHPNDFLFVEFAGAAQVLTPEQAATIAHHQADIRAVLQRAIDDGTLADLPLNVLMVLIVSPAMHLARQALLHGAQPSQSDIDLTFAQVWRAVSVPPDHAPLEND</sequence>